<dbReference type="Proteomes" id="UP001172386">
    <property type="component" value="Unassembled WGS sequence"/>
</dbReference>
<keyword evidence="2" id="KW-1185">Reference proteome</keyword>
<sequence length="273" mass="30394">MSTLLTPAQWTLAAGSAIYPLAFYISLPKNATPARFAQSREAISIFHCTFMTIASLACLRQSDVRNLLSSRVSDNEIPDRDLPIITTRSEFANSVIALETAYLLQDSVILFYASKLHRRAGGSTKGLNIKHLAYHHAGLSAALVVLQVYTAQGREKGVLIIIMMMLMNASSPCGTLRWFLVNFKPDARRAIMITTAVYLKIYGLCRVYLIYYILHAFGAQKGRNAFEAFVKLKWHCQFGVGAMAFVNTAWFVMGVSNFVKRYLTGTSVNKKNS</sequence>
<name>A0ACC3ACN9_9EURO</name>
<reference evidence="1" key="1">
    <citation type="submission" date="2022-10" db="EMBL/GenBank/DDBJ databases">
        <title>Culturing micro-colonial fungi from biological soil crusts in the Mojave desert and describing Neophaeococcomyces mojavensis, and introducing the new genera and species Taxawa tesnikishii.</title>
        <authorList>
            <person name="Kurbessoian T."/>
            <person name="Stajich J.E."/>
        </authorList>
    </citation>
    <scope>NUCLEOTIDE SEQUENCE</scope>
    <source>
        <strain evidence="1">JES_112</strain>
    </source>
</reference>
<proteinExistence type="predicted"/>
<comment type="caution">
    <text evidence="1">The sequence shown here is derived from an EMBL/GenBank/DDBJ whole genome shotgun (WGS) entry which is preliminary data.</text>
</comment>
<protein>
    <submittedName>
        <fullName evidence="1">Uncharacterized protein</fullName>
    </submittedName>
</protein>
<accession>A0ACC3ACN9</accession>
<evidence type="ECO:0000313" key="2">
    <source>
        <dbReference type="Proteomes" id="UP001172386"/>
    </source>
</evidence>
<dbReference type="EMBL" id="JAPDRQ010000040">
    <property type="protein sequence ID" value="KAJ9659419.1"/>
    <property type="molecule type" value="Genomic_DNA"/>
</dbReference>
<gene>
    <name evidence="1" type="ORF">H2198_003148</name>
</gene>
<evidence type="ECO:0000313" key="1">
    <source>
        <dbReference type="EMBL" id="KAJ9659419.1"/>
    </source>
</evidence>
<organism evidence="1 2">
    <name type="scientific">Neophaeococcomyces mojaviensis</name>
    <dbReference type="NCBI Taxonomy" id="3383035"/>
    <lineage>
        <taxon>Eukaryota</taxon>
        <taxon>Fungi</taxon>
        <taxon>Dikarya</taxon>
        <taxon>Ascomycota</taxon>
        <taxon>Pezizomycotina</taxon>
        <taxon>Eurotiomycetes</taxon>
        <taxon>Chaetothyriomycetidae</taxon>
        <taxon>Chaetothyriales</taxon>
        <taxon>Chaetothyriales incertae sedis</taxon>
        <taxon>Neophaeococcomyces</taxon>
    </lineage>
</organism>